<dbReference type="RefSeq" id="WP_150978948.1">
    <property type="nucleotide sequence ID" value="NZ_JBEPML010000014.1"/>
</dbReference>
<keyword evidence="2" id="KW-1185">Reference proteome</keyword>
<evidence type="ECO:0000313" key="1">
    <source>
        <dbReference type="EMBL" id="MET3793485.1"/>
    </source>
</evidence>
<reference evidence="1 2" key="1">
    <citation type="submission" date="2024-06" db="EMBL/GenBank/DDBJ databases">
        <title>Genomic Encyclopedia of Type Strains, Phase IV (KMG-IV): sequencing the most valuable type-strain genomes for metagenomic binning, comparative biology and taxonomic classification.</title>
        <authorList>
            <person name="Goeker M."/>
        </authorList>
    </citation>
    <scope>NUCLEOTIDE SEQUENCE [LARGE SCALE GENOMIC DNA]</scope>
    <source>
        <strain evidence="1 2">DSM 27865</strain>
    </source>
</reference>
<protein>
    <submittedName>
        <fullName evidence="1">Uncharacterized protein</fullName>
    </submittedName>
</protein>
<proteinExistence type="predicted"/>
<name>A0ABV2N342_9HYPH</name>
<comment type="caution">
    <text evidence="1">The sequence shown here is derived from an EMBL/GenBank/DDBJ whole genome shotgun (WGS) entry which is preliminary data.</text>
</comment>
<gene>
    <name evidence="1" type="ORF">ABID37_003713</name>
</gene>
<organism evidence="1 2">
    <name type="scientific">Aquamicrobium terrae</name>
    <dbReference type="NCBI Taxonomy" id="1324945"/>
    <lineage>
        <taxon>Bacteria</taxon>
        <taxon>Pseudomonadati</taxon>
        <taxon>Pseudomonadota</taxon>
        <taxon>Alphaproteobacteria</taxon>
        <taxon>Hyphomicrobiales</taxon>
        <taxon>Phyllobacteriaceae</taxon>
        <taxon>Aquamicrobium</taxon>
    </lineage>
</organism>
<dbReference type="EMBL" id="JBEPML010000014">
    <property type="protein sequence ID" value="MET3793485.1"/>
    <property type="molecule type" value="Genomic_DNA"/>
</dbReference>
<dbReference type="Proteomes" id="UP001549076">
    <property type="component" value="Unassembled WGS sequence"/>
</dbReference>
<sequence length="134" mass="14898">MIINGYGLVVFAAGTERAMIFKLASIQGFCAPAVRQKNPVYSRSHATGGHRQPTAAGTAKVLDRQLAPRPHSHWHVNPAMGRTECRWCVEDDLPRDTGWQQLGLIHAVYQMNRAEILRATAETTPMIYEGISTR</sequence>
<accession>A0ABV2N342</accession>
<evidence type="ECO:0000313" key="2">
    <source>
        <dbReference type="Proteomes" id="UP001549076"/>
    </source>
</evidence>